<dbReference type="EnsemblMetazoa" id="SMAR013227-RA">
    <property type="protein sequence ID" value="SMAR013227-PA"/>
    <property type="gene ID" value="SMAR013227"/>
</dbReference>
<proteinExistence type="inferred from homology"/>
<dbReference type="FunFam" id="1.20.120.680:FF:000001">
    <property type="entry name" value="Formimidoyltransferase cyclodeaminase"/>
    <property type="match status" value="1"/>
</dbReference>
<dbReference type="InterPro" id="IPR051623">
    <property type="entry name" value="FTCD"/>
</dbReference>
<comment type="subcellular location">
    <subcellularLocation>
        <location evidence="2">Cytoplasm</location>
        <location evidence="2">Cytoskeleton</location>
        <location evidence="2">Microtubule organizing center</location>
        <location evidence="2">Centrosome</location>
        <location evidence="2">Centriole</location>
    </subcellularLocation>
    <subcellularLocation>
        <location evidence="3">Golgi apparatus</location>
    </subcellularLocation>
</comment>
<dbReference type="UniPathway" id="UPA00379">
    <property type="reaction ID" value="UER00555"/>
</dbReference>
<evidence type="ECO:0000256" key="16">
    <source>
        <dbReference type="ARBA" id="ARBA00023239"/>
    </source>
</evidence>
<dbReference type="InterPro" id="IPR013802">
    <property type="entry name" value="Formiminotransferase_C"/>
</dbReference>
<evidence type="ECO:0000259" key="21">
    <source>
        <dbReference type="SMART" id="SM01221"/>
    </source>
</evidence>
<comment type="function">
    <text evidence="18">Folate-dependent enzyme, that displays both transferase and deaminase activity. Serves to channel one-carbon units from formiminoglutamate to the folate pool.</text>
</comment>
<keyword evidence="11" id="KW-0808">Transferase</keyword>
<keyword evidence="14" id="KW-0333">Golgi apparatus</keyword>
<evidence type="ECO:0000313" key="24">
    <source>
        <dbReference type="Proteomes" id="UP000014500"/>
    </source>
</evidence>
<dbReference type="GO" id="GO:0019557">
    <property type="term" value="P:L-histidine catabolic process to glutamate and formate"/>
    <property type="evidence" value="ECO:0007669"/>
    <property type="project" value="UniProtKB-UniPathway"/>
</dbReference>
<name>T1JH96_STRMM</name>
<dbReference type="GO" id="GO:0005542">
    <property type="term" value="F:folic acid binding"/>
    <property type="evidence" value="ECO:0007669"/>
    <property type="project" value="UniProtKB-KW"/>
</dbReference>
<feature type="domain" description="Formiminotransferase N-terminal subdomain" evidence="22">
    <location>
        <begin position="3"/>
        <end position="180"/>
    </location>
</feature>
<dbReference type="Proteomes" id="UP000014500">
    <property type="component" value="Unassembled WGS sequence"/>
</dbReference>
<dbReference type="Pfam" id="PF07837">
    <property type="entry name" value="FTCD_N"/>
    <property type="match status" value="1"/>
</dbReference>
<dbReference type="InterPro" id="IPR004227">
    <property type="entry name" value="Formiminotransferase_cat"/>
</dbReference>
<dbReference type="GO" id="GO:0030412">
    <property type="term" value="F:formimidoyltetrahydrofolate cyclodeaminase activity"/>
    <property type="evidence" value="ECO:0007669"/>
    <property type="project" value="UniProtKB-EC"/>
</dbReference>
<evidence type="ECO:0000256" key="4">
    <source>
        <dbReference type="ARBA" id="ARBA00005082"/>
    </source>
</evidence>
<reference evidence="24" key="1">
    <citation type="submission" date="2011-05" db="EMBL/GenBank/DDBJ databases">
        <authorList>
            <person name="Richards S.R."/>
            <person name="Qu J."/>
            <person name="Jiang H."/>
            <person name="Jhangiani S.N."/>
            <person name="Agravi P."/>
            <person name="Goodspeed R."/>
            <person name="Gross S."/>
            <person name="Mandapat C."/>
            <person name="Jackson L."/>
            <person name="Mathew T."/>
            <person name="Pu L."/>
            <person name="Thornton R."/>
            <person name="Saada N."/>
            <person name="Wilczek-Boney K.B."/>
            <person name="Lee S."/>
            <person name="Kovar C."/>
            <person name="Wu Y."/>
            <person name="Scherer S.E."/>
            <person name="Worley K.C."/>
            <person name="Muzny D.M."/>
            <person name="Gibbs R."/>
        </authorList>
    </citation>
    <scope>NUCLEOTIDE SEQUENCE</scope>
    <source>
        <strain evidence="24">Brora</strain>
    </source>
</reference>
<keyword evidence="12" id="KW-0369">Histidine metabolism</keyword>
<dbReference type="GO" id="GO:0005794">
    <property type="term" value="C:Golgi apparatus"/>
    <property type="evidence" value="ECO:0007669"/>
    <property type="project" value="UniProtKB-SubCell"/>
</dbReference>
<dbReference type="AlphaFoldDB" id="T1JH96"/>
<dbReference type="Gene3D" id="3.30.70.670">
    <property type="entry name" value="Formiminotransferase, C-terminal subdomain"/>
    <property type="match status" value="1"/>
</dbReference>
<dbReference type="EMBL" id="JH432223">
    <property type="status" value="NOT_ANNOTATED_CDS"/>
    <property type="molecule type" value="Genomic_DNA"/>
</dbReference>
<evidence type="ECO:0000256" key="13">
    <source>
        <dbReference type="ARBA" id="ARBA00022954"/>
    </source>
</evidence>
<dbReference type="InterPro" id="IPR022384">
    <property type="entry name" value="FormiminoTrfase_cat_dom_sf"/>
</dbReference>
<dbReference type="SUPFAM" id="SSF55116">
    <property type="entry name" value="Formiminotransferase domain of formiminotransferase-cyclodeaminase"/>
    <property type="match status" value="2"/>
</dbReference>
<dbReference type="SUPFAM" id="SSF101262">
    <property type="entry name" value="Methenyltetrahydrofolate cyclohydrolase-like"/>
    <property type="match status" value="1"/>
</dbReference>
<evidence type="ECO:0000256" key="11">
    <source>
        <dbReference type="ARBA" id="ARBA00022679"/>
    </source>
</evidence>
<keyword evidence="15" id="KW-0206">Cytoskeleton</keyword>
<feature type="domain" description="Formiminotransferase C-terminal subdomain" evidence="21">
    <location>
        <begin position="181"/>
        <end position="325"/>
    </location>
</feature>
<evidence type="ECO:0000256" key="9">
    <source>
        <dbReference type="ARBA" id="ARBA00017787"/>
    </source>
</evidence>
<evidence type="ECO:0000256" key="2">
    <source>
        <dbReference type="ARBA" id="ARBA00004114"/>
    </source>
</evidence>
<evidence type="ECO:0000256" key="5">
    <source>
        <dbReference type="ARBA" id="ARBA00008297"/>
    </source>
</evidence>
<dbReference type="InterPro" id="IPR007044">
    <property type="entry name" value="Cyclodeamin/CycHdrlase"/>
</dbReference>
<comment type="pathway">
    <text evidence="4">Amino-acid degradation; L-histidine degradation into L-glutamate; L-glutamate from N-formimidoyl-L-glutamate (transferase route): step 1/1.</text>
</comment>
<dbReference type="InterPro" id="IPR037070">
    <property type="entry name" value="Formiminotransferase_C_sf"/>
</dbReference>
<evidence type="ECO:0000256" key="14">
    <source>
        <dbReference type="ARBA" id="ARBA00023034"/>
    </source>
</evidence>
<evidence type="ECO:0000256" key="15">
    <source>
        <dbReference type="ARBA" id="ARBA00023212"/>
    </source>
</evidence>
<dbReference type="STRING" id="126957.T1JH96"/>
<dbReference type="EC" id="2.1.2.5" evidence="7"/>
<evidence type="ECO:0000256" key="10">
    <source>
        <dbReference type="ARBA" id="ARBA00022490"/>
    </source>
</evidence>
<dbReference type="GO" id="GO:0005814">
    <property type="term" value="C:centriole"/>
    <property type="evidence" value="ECO:0007669"/>
    <property type="project" value="UniProtKB-SubCell"/>
</dbReference>
<dbReference type="InterPro" id="IPR036178">
    <property type="entry name" value="Formintransfe-cycloase-like_sf"/>
</dbReference>
<accession>T1JH96</accession>
<comment type="subunit">
    <text evidence="19">Homooctamer, including four polyglutamate binding sites. The subunits are arranged as a tetramer of dimers, and form a planar ring-shaped structure.</text>
</comment>
<reference evidence="23" key="2">
    <citation type="submission" date="2015-02" db="UniProtKB">
        <authorList>
            <consortium name="EnsemblMetazoa"/>
        </authorList>
    </citation>
    <scope>IDENTIFICATION</scope>
</reference>
<protein>
    <recommendedName>
        <fullName evidence="9">Formimidoyltransferase-cyclodeaminase</fullName>
        <ecNumber evidence="7">2.1.2.5</ecNumber>
        <ecNumber evidence="8">4.3.1.4</ecNumber>
    </recommendedName>
    <alternativeName>
        <fullName evidence="20">Formiminotransferase-cyclodeaminase</fullName>
    </alternativeName>
</protein>
<evidence type="ECO:0000256" key="12">
    <source>
        <dbReference type="ARBA" id="ARBA00022808"/>
    </source>
</evidence>
<evidence type="ECO:0000256" key="17">
    <source>
        <dbReference type="ARBA" id="ARBA00023268"/>
    </source>
</evidence>
<dbReference type="SMART" id="SM01222">
    <property type="entry name" value="FTCD_N"/>
    <property type="match status" value="1"/>
</dbReference>
<dbReference type="Pfam" id="PF02971">
    <property type="entry name" value="FTCD"/>
    <property type="match status" value="1"/>
</dbReference>
<sequence>MPKIVECVPNFSEGQSKEVIDSIASAISSEENVSLLDVDPGSSTNRTVYTFVGSPDAVVEAALKAARIAWKLIDMSKHKGEHPRMGALDVCPFIPVQGVEIEECIYCAKKFGEKLAAELNVPVYLYGLASTQDYRKTMPQIRAGEYEGLIEKLKHPQWKPDFGPSEFVSNWGATVTGVRKFLIAYNVNLLSTKEQAHRIALNVREQGRGKDKPGRLQHCQAIGWWLEEHNLAQVSINLTDHDETPIHTAYEEVRKDAMELNLAVTGSQIVGMVPLKAMLQIANYYIQNENLFVLEEDQKIHLAVNRLGLNSLGPFNPKERIIEYILPSEKKDSLIHQNLDHFIHGVAARTPAPGGGSVAATTAALGSALGTMVGLMTYGKKQWEHLDGQMRKLIPVIHKTMKDIIPIIDADTHAFAEYMEACKLPSNTPEETTTRDSATQSGLMRAIDVPMNLARTINTVWDSVLELANICNLNTKSDLQVAVRCLETGVWGAFYNVMINVDGIVDEGYRNKVSMEIQMEVDRAQAFCKMVLDTLSERSTKNLNLKPEL</sequence>
<dbReference type="OMA" id="TYGKRQW"/>
<evidence type="ECO:0000256" key="19">
    <source>
        <dbReference type="ARBA" id="ARBA00025915"/>
    </source>
</evidence>
<dbReference type="Gene3D" id="1.20.120.680">
    <property type="entry name" value="Formiminotetrahydrofolate cyclodeaminase monomer, up-and-down helical bundle"/>
    <property type="match status" value="1"/>
</dbReference>
<dbReference type="InterPro" id="IPR012886">
    <property type="entry name" value="Formiminotransferase_N"/>
</dbReference>
<keyword evidence="16" id="KW-0456">Lyase</keyword>
<evidence type="ECO:0000256" key="3">
    <source>
        <dbReference type="ARBA" id="ARBA00004555"/>
    </source>
</evidence>
<keyword evidence="10" id="KW-0963">Cytoplasm</keyword>
<dbReference type="InterPro" id="IPR037064">
    <property type="entry name" value="Formiminotransferase_N_sf"/>
</dbReference>
<dbReference type="PhylomeDB" id="T1JH96"/>
<keyword evidence="13" id="KW-0290">Folate-binding</keyword>
<evidence type="ECO:0000313" key="23">
    <source>
        <dbReference type="EnsemblMetazoa" id="SMAR013227-PA"/>
    </source>
</evidence>
<dbReference type="HOGENOM" id="CLU_040037_1_0_1"/>
<evidence type="ECO:0000256" key="7">
    <source>
        <dbReference type="ARBA" id="ARBA00012252"/>
    </source>
</evidence>
<dbReference type="PANTHER" id="PTHR12234">
    <property type="entry name" value="FORMIMINOTRANSFERASE-CYCLODEAMINASE"/>
    <property type="match status" value="1"/>
</dbReference>
<dbReference type="FunFam" id="3.30.990.10:FF:000001">
    <property type="entry name" value="Formimidoyltransferase cyclodeaminase"/>
    <property type="match status" value="1"/>
</dbReference>
<dbReference type="GO" id="GO:0019556">
    <property type="term" value="P:L-histidine catabolic process to glutamate and formamide"/>
    <property type="evidence" value="ECO:0007669"/>
    <property type="project" value="UniProtKB-UniPathway"/>
</dbReference>
<evidence type="ECO:0000256" key="18">
    <source>
        <dbReference type="ARBA" id="ARBA00025506"/>
    </source>
</evidence>
<evidence type="ECO:0000256" key="8">
    <source>
        <dbReference type="ARBA" id="ARBA00012998"/>
    </source>
</evidence>
<organism evidence="23 24">
    <name type="scientific">Strigamia maritima</name>
    <name type="common">European centipede</name>
    <name type="synonym">Geophilus maritimus</name>
    <dbReference type="NCBI Taxonomy" id="126957"/>
    <lineage>
        <taxon>Eukaryota</taxon>
        <taxon>Metazoa</taxon>
        <taxon>Ecdysozoa</taxon>
        <taxon>Arthropoda</taxon>
        <taxon>Myriapoda</taxon>
        <taxon>Chilopoda</taxon>
        <taxon>Pleurostigmophora</taxon>
        <taxon>Geophilomorpha</taxon>
        <taxon>Linotaeniidae</taxon>
        <taxon>Strigamia</taxon>
    </lineage>
</organism>
<evidence type="ECO:0000256" key="1">
    <source>
        <dbReference type="ARBA" id="ARBA00002680"/>
    </source>
</evidence>
<dbReference type="Gene3D" id="3.30.990.10">
    <property type="entry name" value="Formiminotransferase, N-terminal subdomain"/>
    <property type="match status" value="1"/>
</dbReference>
<keyword evidence="17" id="KW-0511">Multifunctional enzyme</keyword>
<evidence type="ECO:0000259" key="22">
    <source>
        <dbReference type="SMART" id="SM01222"/>
    </source>
</evidence>
<dbReference type="PANTHER" id="PTHR12234:SF0">
    <property type="entry name" value="FORMIMIDOYLTRANSFERASE-CYCLODEAMINASE"/>
    <property type="match status" value="1"/>
</dbReference>
<dbReference type="Pfam" id="PF04961">
    <property type="entry name" value="FTCD_C"/>
    <property type="match status" value="1"/>
</dbReference>
<evidence type="ECO:0000256" key="20">
    <source>
        <dbReference type="ARBA" id="ARBA00030029"/>
    </source>
</evidence>
<comment type="similarity">
    <text evidence="6">In the C-terminal section; belongs to the cyclodeaminase/cyclohydrolase family.</text>
</comment>
<dbReference type="SMART" id="SM01221">
    <property type="entry name" value="FTCD"/>
    <property type="match status" value="1"/>
</dbReference>
<comment type="function">
    <text evidence="1">Binds and promotes bundling of vimentin filaments originating from the Golgi.</text>
</comment>
<evidence type="ECO:0000256" key="6">
    <source>
        <dbReference type="ARBA" id="ARBA00010825"/>
    </source>
</evidence>
<dbReference type="eggNOG" id="ENOG502QQBY">
    <property type="taxonomic scope" value="Eukaryota"/>
</dbReference>
<comment type="similarity">
    <text evidence="5">In the N-terminal section; belongs to the formiminotransferase family.</text>
</comment>
<dbReference type="GO" id="GO:0030409">
    <property type="term" value="F:glutamate formimidoyltransferase activity"/>
    <property type="evidence" value="ECO:0007669"/>
    <property type="project" value="UniProtKB-EC"/>
</dbReference>
<dbReference type="FunFam" id="3.30.70.670:FF:000001">
    <property type="entry name" value="Formimidoyltransferase cyclodeaminase"/>
    <property type="match status" value="1"/>
</dbReference>
<keyword evidence="24" id="KW-1185">Reference proteome</keyword>
<dbReference type="NCBIfam" id="TIGR02024">
    <property type="entry name" value="FtcD"/>
    <property type="match status" value="1"/>
</dbReference>
<dbReference type="EC" id="4.3.1.4" evidence="8"/>